<dbReference type="Proteomes" id="UP000515203">
    <property type="component" value="Unplaced"/>
</dbReference>
<organism evidence="14 15">
    <name type="scientific">Octodon degus</name>
    <name type="common">Degu</name>
    <name type="synonym">Sciurus degus</name>
    <dbReference type="NCBI Taxonomy" id="10160"/>
    <lineage>
        <taxon>Eukaryota</taxon>
        <taxon>Metazoa</taxon>
        <taxon>Chordata</taxon>
        <taxon>Craniata</taxon>
        <taxon>Vertebrata</taxon>
        <taxon>Euteleostomi</taxon>
        <taxon>Mammalia</taxon>
        <taxon>Eutheria</taxon>
        <taxon>Euarchontoglires</taxon>
        <taxon>Glires</taxon>
        <taxon>Rodentia</taxon>
        <taxon>Hystricomorpha</taxon>
        <taxon>Octodontidae</taxon>
        <taxon>Octodon</taxon>
    </lineage>
</organism>
<sequence length="84" mass="9342">MWEVACPSGLSGPWAARDLIVRFVELSQQFVKDSVWLVKRCSKPGRKEFRKIAMATAIGFVITGFIGFFVKLIHNSINNITVGG</sequence>
<protein>
    <recommendedName>
        <fullName evidence="3">Protein transport protein Sec61 subunit gamma</fullName>
    </recommendedName>
</protein>
<keyword evidence="8 13" id="KW-1133">Transmembrane helix</keyword>
<dbReference type="RefSeq" id="XP_004630361.1">
    <property type="nucleotide sequence ID" value="XM_004630304.1"/>
</dbReference>
<name>A0A6P3ES73_OCTDE</name>
<keyword evidence="5 13" id="KW-0812">Transmembrane</keyword>
<evidence type="ECO:0000313" key="14">
    <source>
        <dbReference type="Proteomes" id="UP000515203"/>
    </source>
</evidence>
<dbReference type="GeneID" id="101575284"/>
<comment type="subcellular location">
    <subcellularLocation>
        <location evidence="1">Endoplasmic reticulum membrane</location>
        <topology evidence="1">Single-pass membrane protein</topology>
    </subcellularLocation>
</comment>
<evidence type="ECO:0000313" key="15">
    <source>
        <dbReference type="RefSeq" id="XP_004630361.1"/>
    </source>
</evidence>
<dbReference type="InterPro" id="IPR001901">
    <property type="entry name" value="Translocase_SecE/Sec61-g"/>
</dbReference>
<keyword evidence="10 13" id="KW-0472">Membrane</keyword>
<evidence type="ECO:0000256" key="2">
    <source>
        <dbReference type="ARBA" id="ARBA00008274"/>
    </source>
</evidence>
<dbReference type="PANTHER" id="PTHR12309">
    <property type="entry name" value="SEC61 GAMMA SUBUNIT"/>
    <property type="match status" value="1"/>
</dbReference>
<proteinExistence type="inferred from homology"/>
<dbReference type="Pfam" id="PF00584">
    <property type="entry name" value="SecE"/>
    <property type="match status" value="1"/>
</dbReference>
<dbReference type="InterPro" id="IPR008158">
    <property type="entry name" value="Translocase_Sec61-g"/>
</dbReference>
<comment type="subunit">
    <text evidence="11">The SEC61 channel-forming translocon complex consists of channel-forming core components SEC61A1, SEC61B and SEC61G and different auxiliary components such as SEC62 and SEC63. The SEC61 channel associates with the multi-pass translocon (MPT) complex.</text>
</comment>
<keyword evidence="14" id="KW-1185">Reference proteome</keyword>
<dbReference type="FunFam" id="1.20.5.820:FF:000001">
    <property type="entry name" value="Transport protein Sec61 subunit gamma"/>
    <property type="match status" value="1"/>
</dbReference>
<evidence type="ECO:0000256" key="3">
    <source>
        <dbReference type="ARBA" id="ARBA00018528"/>
    </source>
</evidence>
<evidence type="ECO:0000256" key="1">
    <source>
        <dbReference type="ARBA" id="ARBA00004389"/>
    </source>
</evidence>
<accession>A0A6P3ES73</accession>
<evidence type="ECO:0000256" key="5">
    <source>
        <dbReference type="ARBA" id="ARBA00022692"/>
    </source>
</evidence>
<dbReference type="SUPFAM" id="SSF103456">
    <property type="entry name" value="Preprotein translocase SecE subunit"/>
    <property type="match status" value="1"/>
</dbReference>
<keyword evidence="7" id="KW-0653">Protein transport</keyword>
<comment type="similarity">
    <text evidence="2">Belongs to the SecE/SEC61-gamma family.</text>
</comment>
<dbReference type="GO" id="GO:0008320">
    <property type="term" value="F:protein transmembrane transporter activity"/>
    <property type="evidence" value="ECO:0007669"/>
    <property type="project" value="InterPro"/>
</dbReference>
<comment type="function">
    <text evidence="12">Component of SEC61 channel-forming translocon complex that mediates transport of signal peptide-containing precursor polypeptides across the endoplasmic reticulum (ER). Forms a ribosome receptor and a gated pore in the ER membrane, both functions required for cotranslational translocation of nascent polypeptides. The SEC61 channel is also involved in ER membrane insertion of transmembrane proteins: it mediates membrane insertion of the first few transmembrane segments of proteins, while insertion of subsequent transmembrane regions of multi-pass membrane proteins is mediated by the multi-pass translocon (MPT) complex. The SEC61 channel cooperates with the translocating protein TRAM1 to import nascent proteins into the ER.</text>
</comment>
<dbReference type="PROSITE" id="PS01067">
    <property type="entry name" value="SECE_SEC61G"/>
    <property type="match status" value="1"/>
</dbReference>
<dbReference type="InterPro" id="IPR023391">
    <property type="entry name" value="Prot_translocase_SecE_dom_sf"/>
</dbReference>
<dbReference type="NCBIfam" id="TIGR00327">
    <property type="entry name" value="secE_euk_arch"/>
    <property type="match status" value="1"/>
</dbReference>
<evidence type="ECO:0000256" key="12">
    <source>
        <dbReference type="ARBA" id="ARBA00056173"/>
    </source>
</evidence>
<dbReference type="GO" id="GO:0006605">
    <property type="term" value="P:protein targeting"/>
    <property type="evidence" value="ECO:0007669"/>
    <property type="project" value="InterPro"/>
</dbReference>
<keyword evidence="9" id="KW-0811">Translocation</keyword>
<evidence type="ECO:0000256" key="4">
    <source>
        <dbReference type="ARBA" id="ARBA00022448"/>
    </source>
</evidence>
<evidence type="ECO:0000256" key="13">
    <source>
        <dbReference type="SAM" id="Phobius"/>
    </source>
</evidence>
<evidence type="ECO:0000256" key="8">
    <source>
        <dbReference type="ARBA" id="ARBA00022989"/>
    </source>
</evidence>
<feature type="transmembrane region" description="Helical" evidence="13">
    <location>
        <begin position="52"/>
        <end position="74"/>
    </location>
</feature>
<dbReference type="HAMAP" id="MF_00422">
    <property type="entry name" value="SecE"/>
    <property type="match status" value="1"/>
</dbReference>
<dbReference type="GO" id="GO:0006886">
    <property type="term" value="P:intracellular protein transport"/>
    <property type="evidence" value="ECO:0007669"/>
    <property type="project" value="InterPro"/>
</dbReference>
<evidence type="ECO:0000256" key="11">
    <source>
        <dbReference type="ARBA" id="ARBA00046516"/>
    </source>
</evidence>
<dbReference type="GO" id="GO:0005789">
    <property type="term" value="C:endoplasmic reticulum membrane"/>
    <property type="evidence" value="ECO:0007669"/>
    <property type="project" value="UniProtKB-SubCell"/>
</dbReference>
<evidence type="ECO:0000256" key="7">
    <source>
        <dbReference type="ARBA" id="ARBA00022927"/>
    </source>
</evidence>
<gene>
    <name evidence="15" type="primary">LOC101575284</name>
</gene>
<reference evidence="15" key="1">
    <citation type="submission" date="2025-08" db="UniProtKB">
        <authorList>
            <consortium name="RefSeq"/>
        </authorList>
    </citation>
    <scope>IDENTIFICATION</scope>
</reference>
<dbReference type="AlphaFoldDB" id="A0A6P3ES73"/>
<evidence type="ECO:0000256" key="10">
    <source>
        <dbReference type="ARBA" id="ARBA00023136"/>
    </source>
</evidence>
<evidence type="ECO:0000256" key="9">
    <source>
        <dbReference type="ARBA" id="ARBA00023010"/>
    </source>
</evidence>
<dbReference type="OrthoDB" id="2401875at2759"/>
<dbReference type="Gene3D" id="1.20.5.820">
    <property type="entry name" value="Preprotein translocase SecE subunit"/>
    <property type="match status" value="1"/>
</dbReference>
<keyword evidence="4" id="KW-0813">Transport</keyword>
<evidence type="ECO:0000256" key="6">
    <source>
        <dbReference type="ARBA" id="ARBA00022824"/>
    </source>
</evidence>
<keyword evidence="6" id="KW-0256">Endoplasmic reticulum</keyword>
<dbReference type="InParanoid" id="A0A6P3ES73"/>